<feature type="domain" description="RFX-type winged-helix" evidence="2">
    <location>
        <begin position="46"/>
        <end position="121"/>
    </location>
</feature>
<dbReference type="InterPro" id="IPR036390">
    <property type="entry name" value="WH_DNA-bd_sf"/>
</dbReference>
<dbReference type="HOGENOM" id="CLU_054402_1_0_1"/>
<dbReference type="AlphaFoldDB" id="V4CK35"/>
<dbReference type="OrthoDB" id="10069709at2759"/>
<dbReference type="Proteomes" id="UP000030746">
    <property type="component" value="Unassembled WGS sequence"/>
</dbReference>
<organism evidence="3 4">
    <name type="scientific">Lottia gigantea</name>
    <name type="common">Giant owl limpet</name>
    <dbReference type="NCBI Taxonomy" id="225164"/>
    <lineage>
        <taxon>Eukaryota</taxon>
        <taxon>Metazoa</taxon>
        <taxon>Spiralia</taxon>
        <taxon>Lophotrochozoa</taxon>
        <taxon>Mollusca</taxon>
        <taxon>Gastropoda</taxon>
        <taxon>Patellogastropoda</taxon>
        <taxon>Lottioidea</taxon>
        <taxon>Lottiidae</taxon>
        <taxon>Lottia</taxon>
    </lineage>
</organism>
<keyword evidence="4" id="KW-1185">Reference proteome</keyword>
<sequence>DVNRLSDVEKFLLYLKLPTGSQSEDVLRQTPTSALHSSNRAEQAQAFTWIRSHLEEDNEICVPKQEVFEDYKEYCDSHDRKSLCAADFGKVMKCVFPNVKARRLGQQDIHTYCYSGLRKKLEVQPPALPELEVCPRKLKVSNEEDELFLASCQLVCEWAQKLIGSHFNSLSELSEHLVGNHYVNSKSMAAFTVLASMQESGTHNSKG</sequence>
<dbReference type="InterPro" id="IPR036388">
    <property type="entry name" value="WH-like_DNA-bd_sf"/>
</dbReference>
<dbReference type="Gene3D" id="1.10.10.10">
    <property type="entry name" value="Winged helix-like DNA-binding domain superfamily/Winged helix DNA-binding domain"/>
    <property type="match status" value="1"/>
</dbReference>
<proteinExistence type="predicted"/>
<dbReference type="KEGG" id="lgi:LOTGIDRAFT_138119"/>
<protein>
    <recommendedName>
        <fullName evidence="2">RFX-type winged-helix domain-containing protein</fullName>
    </recommendedName>
</protein>
<dbReference type="Gene3D" id="6.10.140.1290">
    <property type="match status" value="1"/>
</dbReference>
<reference evidence="3 4" key="1">
    <citation type="journal article" date="2013" name="Nature">
        <title>Insights into bilaterian evolution from three spiralian genomes.</title>
        <authorList>
            <person name="Simakov O."/>
            <person name="Marletaz F."/>
            <person name="Cho S.J."/>
            <person name="Edsinger-Gonzales E."/>
            <person name="Havlak P."/>
            <person name="Hellsten U."/>
            <person name="Kuo D.H."/>
            <person name="Larsson T."/>
            <person name="Lv J."/>
            <person name="Arendt D."/>
            <person name="Savage R."/>
            <person name="Osoegawa K."/>
            <person name="de Jong P."/>
            <person name="Grimwood J."/>
            <person name="Chapman J.A."/>
            <person name="Shapiro H."/>
            <person name="Aerts A."/>
            <person name="Otillar R.P."/>
            <person name="Terry A.Y."/>
            <person name="Boore J.L."/>
            <person name="Grigoriev I.V."/>
            <person name="Lindberg D.R."/>
            <person name="Seaver E.C."/>
            <person name="Weisblat D.A."/>
            <person name="Putnam N.H."/>
            <person name="Rokhsar D.S."/>
        </authorList>
    </citation>
    <scope>NUCLEOTIDE SEQUENCE [LARGE SCALE GENOMIC DNA]</scope>
</reference>
<evidence type="ECO:0000259" key="2">
    <source>
        <dbReference type="PROSITE" id="PS51526"/>
    </source>
</evidence>
<dbReference type="STRING" id="225164.V4CK35"/>
<dbReference type="GO" id="GO:0000978">
    <property type="term" value="F:RNA polymerase II cis-regulatory region sequence-specific DNA binding"/>
    <property type="evidence" value="ECO:0007669"/>
    <property type="project" value="TreeGrafter"/>
</dbReference>
<dbReference type="Pfam" id="PF02257">
    <property type="entry name" value="RFX_DNA_binding"/>
    <property type="match status" value="1"/>
</dbReference>
<accession>V4CK35</accession>
<evidence type="ECO:0000313" key="3">
    <source>
        <dbReference type="EMBL" id="ESP02590.1"/>
    </source>
</evidence>
<feature type="non-terminal residue" evidence="3">
    <location>
        <position position="1"/>
    </location>
</feature>
<dbReference type="PROSITE" id="PS51526">
    <property type="entry name" value="RFX_DBD"/>
    <property type="match status" value="1"/>
</dbReference>
<dbReference type="InterPro" id="IPR003150">
    <property type="entry name" value="DNA-bd_RFX"/>
</dbReference>
<dbReference type="PANTHER" id="PTHR12619:SF21">
    <property type="entry name" value="RFX-TYPE WINGED-HELIX DOMAIN-CONTAINING PROTEIN"/>
    <property type="match status" value="1"/>
</dbReference>
<keyword evidence="1" id="KW-0238">DNA-binding</keyword>
<gene>
    <name evidence="3" type="ORF">LOTGIDRAFT_138119</name>
</gene>
<dbReference type="OMA" id="SKYYCYG"/>
<dbReference type="SUPFAM" id="SSF46785">
    <property type="entry name" value="Winged helix' DNA-binding domain"/>
    <property type="match status" value="1"/>
</dbReference>
<dbReference type="InterPro" id="IPR039779">
    <property type="entry name" value="RFX-like"/>
</dbReference>
<dbReference type="RefSeq" id="XP_009046730.1">
    <property type="nucleotide sequence ID" value="XM_009048482.1"/>
</dbReference>
<evidence type="ECO:0000256" key="1">
    <source>
        <dbReference type="ARBA" id="ARBA00023125"/>
    </source>
</evidence>
<dbReference type="PANTHER" id="PTHR12619">
    <property type="entry name" value="RFX TRANSCRIPTION FACTOR FAMILY"/>
    <property type="match status" value="1"/>
</dbReference>
<dbReference type="GO" id="GO:0000981">
    <property type="term" value="F:DNA-binding transcription factor activity, RNA polymerase II-specific"/>
    <property type="evidence" value="ECO:0007669"/>
    <property type="project" value="TreeGrafter"/>
</dbReference>
<evidence type="ECO:0000313" key="4">
    <source>
        <dbReference type="Proteomes" id="UP000030746"/>
    </source>
</evidence>
<dbReference type="GeneID" id="20234004"/>
<dbReference type="CTD" id="20234004"/>
<dbReference type="FunFam" id="1.10.10.10:FF:000422">
    <property type="entry name" value="DNA-binding protein RFX7"/>
    <property type="match status" value="1"/>
</dbReference>
<dbReference type="EMBL" id="KB200170">
    <property type="protein sequence ID" value="ESP02590.1"/>
    <property type="molecule type" value="Genomic_DNA"/>
</dbReference>
<name>V4CK35_LOTGI</name>